<reference evidence="4 6" key="2">
    <citation type="journal article" date="2011" name="Mol. Biol. Evol.">
        <title>Comparative genomic analysis of fruiting body formation in Myxococcales.</title>
        <authorList>
            <person name="Huntley S."/>
            <person name="Hamann N."/>
            <person name="Wegener-Feldbrugge S."/>
            <person name="Treuner-Lange A."/>
            <person name="Kube M."/>
            <person name="Reinhardt R."/>
            <person name="Klages S."/>
            <person name="Muller R."/>
            <person name="Ronning C.M."/>
            <person name="Nierman W.C."/>
            <person name="Sogaard-Andersen L."/>
        </authorList>
    </citation>
    <scope>NUCLEOTIDE SEQUENCE [LARGE SCALE GENOMIC DNA]</scope>
    <source>
        <strain evidence="4 6">DW4/3-1</strain>
    </source>
</reference>
<evidence type="ECO:0000256" key="1">
    <source>
        <dbReference type="ARBA" id="ARBA00009013"/>
    </source>
</evidence>
<dbReference type="Proteomes" id="UP000032702">
    <property type="component" value="Unassembled WGS sequence"/>
</dbReference>
<evidence type="ECO:0000313" key="7">
    <source>
        <dbReference type="Proteomes" id="UP000032702"/>
    </source>
</evidence>
<proteinExistence type="inferred from homology"/>
<dbReference type="eggNOG" id="COG1366">
    <property type="taxonomic scope" value="Bacteria"/>
</dbReference>
<organism evidence="5 7">
    <name type="scientific">Stigmatella aurantiaca (strain DW4/3-1)</name>
    <dbReference type="NCBI Taxonomy" id="378806"/>
    <lineage>
        <taxon>Bacteria</taxon>
        <taxon>Pseudomonadati</taxon>
        <taxon>Myxococcota</taxon>
        <taxon>Myxococcia</taxon>
        <taxon>Myxococcales</taxon>
        <taxon>Cystobacterineae</taxon>
        <taxon>Archangiaceae</taxon>
        <taxon>Stigmatella</taxon>
    </lineage>
</organism>
<dbReference type="PANTHER" id="PTHR33495">
    <property type="entry name" value="ANTI-SIGMA FACTOR ANTAGONIST TM_1081-RELATED-RELATED"/>
    <property type="match status" value="1"/>
</dbReference>
<dbReference type="Proteomes" id="UP000001351">
    <property type="component" value="Chromosome"/>
</dbReference>
<accession>Q08ZD6</accession>
<evidence type="ECO:0000313" key="6">
    <source>
        <dbReference type="Proteomes" id="UP000001351"/>
    </source>
</evidence>
<dbReference type="OrthoDB" id="9796076at2"/>
<protein>
    <recommendedName>
        <fullName evidence="2">Anti-sigma factor antagonist</fullName>
    </recommendedName>
</protein>
<dbReference type="InterPro" id="IPR002645">
    <property type="entry name" value="STAS_dom"/>
</dbReference>
<dbReference type="Gene3D" id="3.30.750.24">
    <property type="entry name" value="STAS domain"/>
    <property type="match status" value="1"/>
</dbReference>
<dbReference type="EMBL" id="CP002271">
    <property type="protein sequence ID" value="ADO75344.1"/>
    <property type="molecule type" value="Genomic_DNA"/>
</dbReference>
<dbReference type="Pfam" id="PF01740">
    <property type="entry name" value="STAS"/>
    <property type="match status" value="1"/>
</dbReference>
<dbReference type="SUPFAM" id="SSF52091">
    <property type="entry name" value="SpoIIaa-like"/>
    <property type="match status" value="1"/>
</dbReference>
<dbReference type="STRING" id="378806.STAUR_7589"/>
<dbReference type="EMBL" id="AAMD01000070">
    <property type="protein sequence ID" value="EAU65852.1"/>
    <property type="molecule type" value="Genomic_DNA"/>
</dbReference>
<dbReference type="InterPro" id="IPR036513">
    <property type="entry name" value="STAS_dom_sf"/>
</dbReference>
<dbReference type="HOGENOM" id="CLU_115403_6_4_7"/>
<evidence type="ECO:0000259" key="3">
    <source>
        <dbReference type="PROSITE" id="PS50801"/>
    </source>
</evidence>
<dbReference type="GO" id="GO:0043856">
    <property type="term" value="F:anti-sigma factor antagonist activity"/>
    <property type="evidence" value="ECO:0007669"/>
    <property type="project" value="InterPro"/>
</dbReference>
<evidence type="ECO:0000313" key="4">
    <source>
        <dbReference type="EMBL" id="ADO75344.1"/>
    </source>
</evidence>
<sequence>MKITSRSVQGVEILKPEGKITIGVGDVALRNAVQESLARGTTKLLLDLSGVTTVDSSGVGELVSAYTRVTSRGGKLKLFGLPSKVQDILTITQLITVFEVYDSEAEALASFS</sequence>
<evidence type="ECO:0000313" key="5">
    <source>
        <dbReference type="EMBL" id="EAU65852.1"/>
    </source>
</evidence>
<dbReference type="CDD" id="cd07043">
    <property type="entry name" value="STAS_anti-anti-sigma_factors"/>
    <property type="match status" value="1"/>
</dbReference>
<gene>
    <name evidence="4" type="ordered locus">STAUR_7589</name>
    <name evidence="5" type="ORF">STIAU_5709</name>
</gene>
<dbReference type="NCBIfam" id="TIGR00377">
    <property type="entry name" value="ant_ant_sig"/>
    <property type="match status" value="1"/>
</dbReference>
<reference evidence="5 7" key="1">
    <citation type="submission" date="2006-04" db="EMBL/GenBank/DDBJ databases">
        <authorList>
            <person name="Nierman W.C."/>
        </authorList>
    </citation>
    <scope>NUCLEOTIDE SEQUENCE [LARGE SCALE GENOMIC DNA]</scope>
    <source>
        <strain evidence="5 7">DW4/3-1</strain>
    </source>
</reference>
<comment type="similarity">
    <text evidence="1 2">Belongs to the anti-sigma-factor antagonist family.</text>
</comment>
<keyword evidence="6" id="KW-1185">Reference proteome</keyword>
<dbReference type="KEGG" id="sur:STAUR_7589"/>
<evidence type="ECO:0000256" key="2">
    <source>
        <dbReference type="RuleBase" id="RU003749"/>
    </source>
</evidence>
<name>Q08ZD6_STIAD</name>
<dbReference type="RefSeq" id="WP_002614829.1">
    <property type="nucleotide sequence ID" value="NC_014623.1"/>
</dbReference>
<feature type="domain" description="STAS" evidence="3">
    <location>
        <begin position="1"/>
        <end position="111"/>
    </location>
</feature>
<dbReference type="PROSITE" id="PS50801">
    <property type="entry name" value="STAS"/>
    <property type="match status" value="1"/>
</dbReference>
<dbReference type="AlphaFoldDB" id="Q08ZD6"/>
<dbReference type="InterPro" id="IPR003658">
    <property type="entry name" value="Anti-sigma_ant"/>
</dbReference>